<comment type="caution">
    <text evidence="1">The sequence shown here is derived from an EMBL/GenBank/DDBJ whole genome shotgun (WGS) entry which is preliminary data.</text>
</comment>
<dbReference type="AlphaFoldDB" id="A0AAV5HMQ8"/>
<dbReference type="Proteomes" id="UP001054252">
    <property type="component" value="Unassembled WGS sequence"/>
</dbReference>
<evidence type="ECO:0000313" key="1">
    <source>
        <dbReference type="EMBL" id="GKU86751.1"/>
    </source>
</evidence>
<evidence type="ECO:0000313" key="2">
    <source>
        <dbReference type="Proteomes" id="UP001054252"/>
    </source>
</evidence>
<keyword evidence="2" id="KW-1185">Reference proteome</keyword>
<protein>
    <submittedName>
        <fullName evidence="1">Uncharacterized protein</fullName>
    </submittedName>
</protein>
<dbReference type="EMBL" id="BPVZ01000001">
    <property type="protein sequence ID" value="GKU86751.1"/>
    <property type="molecule type" value="Genomic_DNA"/>
</dbReference>
<gene>
    <name evidence="1" type="ORF">SLEP1_g1235</name>
</gene>
<organism evidence="1 2">
    <name type="scientific">Rubroshorea leprosula</name>
    <dbReference type="NCBI Taxonomy" id="152421"/>
    <lineage>
        <taxon>Eukaryota</taxon>
        <taxon>Viridiplantae</taxon>
        <taxon>Streptophyta</taxon>
        <taxon>Embryophyta</taxon>
        <taxon>Tracheophyta</taxon>
        <taxon>Spermatophyta</taxon>
        <taxon>Magnoliopsida</taxon>
        <taxon>eudicotyledons</taxon>
        <taxon>Gunneridae</taxon>
        <taxon>Pentapetalae</taxon>
        <taxon>rosids</taxon>
        <taxon>malvids</taxon>
        <taxon>Malvales</taxon>
        <taxon>Dipterocarpaceae</taxon>
        <taxon>Rubroshorea</taxon>
    </lineage>
</organism>
<sequence>MWLCNPLDKETLLEVNSSFLTVHTLWRDFTLEMAFLYKWVTLLL</sequence>
<name>A0AAV5HMQ8_9ROSI</name>
<reference evidence="1 2" key="1">
    <citation type="journal article" date="2021" name="Commun. Biol.">
        <title>The genome of Shorea leprosula (Dipterocarpaceae) highlights the ecological relevance of drought in aseasonal tropical rainforests.</title>
        <authorList>
            <person name="Ng K.K.S."/>
            <person name="Kobayashi M.J."/>
            <person name="Fawcett J.A."/>
            <person name="Hatakeyama M."/>
            <person name="Paape T."/>
            <person name="Ng C.H."/>
            <person name="Ang C.C."/>
            <person name="Tnah L.H."/>
            <person name="Lee C.T."/>
            <person name="Nishiyama T."/>
            <person name="Sese J."/>
            <person name="O'Brien M.J."/>
            <person name="Copetti D."/>
            <person name="Mohd Noor M.I."/>
            <person name="Ong R.C."/>
            <person name="Putra M."/>
            <person name="Sireger I.Z."/>
            <person name="Indrioko S."/>
            <person name="Kosugi Y."/>
            <person name="Izuno A."/>
            <person name="Isagi Y."/>
            <person name="Lee S.L."/>
            <person name="Shimizu K.K."/>
        </authorList>
    </citation>
    <scope>NUCLEOTIDE SEQUENCE [LARGE SCALE GENOMIC DNA]</scope>
    <source>
        <strain evidence="1">214</strain>
    </source>
</reference>
<accession>A0AAV5HMQ8</accession>
<proteinExistence type="predicted"/>